<protein>
    <submittedName>
        <fullName evidence="2">Peroxide stress protein YaaA</fullName>
    </submittedName>
</protein>
<dbReference type="Pfam" id="PF21818">
    <property type="entry name" value="DUF6884"/>
    <property type="match status" value="1"/>
</dbReference>
<keyword evidence="3" id="KW-1185">Reference proteome</keyword>
<sequence>MTDATLISCTGTKRDHEAPARMLYDESAYFRKMRAWAESRGCEWFILSAKHGLLSPDEPVAPYDERGLSEEQAEQIAFELDERAISRVYVCAGRDYLDTLTPALEAVSIDVVDPFAGMRIGERMNALTERTDA</sequence>
<dbReference type="InterPro" id="IPR049251">
    <property type="entry name" value="DUF6884"/>
</dbReference>
<dbReference type="EMBL" id="MZ334526">
    <property type="protein sequence ID" value="UBF23310.1"/>
    <property type="molecule type" value="Genomic_DNA"/>
</dbReference>
<dbReference type="Proteomes" id="UP000827282">
    <property type="component" value="Segment"/>
</dbReference>
<evidence type="ECO:0000313" key="2">
    <source>
        <dbReference type="EMBL" id="UBF23310.1"/>
    </source>
</evidence>
<evidence type="ECO:0000259" key="1">
    <source>
        <dbReference type="Pfam" id="PF21818"/>
    </source>
</evidence>
<organism evidence="2 3">
    <name type="scientific">Halorubrum tailed virus 29</name>
    <dbReference type="NCBI Taxonomy" id="2878010"/>
    <lineage>
        <taxon>Viruses</taxon>
        <taxon>Duplodnaviria</taxon>
        <taxon>Heunggongvirae</taxon>
        <taxon>Uroviricota</taxon>
        <taxon>Caudoviricetes</taxon>
        <taxon>Kirjokansivirales</taxon>
        <taxon>Haloferuviridae</taxon>
        <taxon>Dpdavirus</taxon>
        <taxon>Dpdavirus caudatum</taxon>
        <taxon>Dpdavirus HRTV29</taxon>
    </lineage>
</organism>
<gene>
    <name evidence="2" type="ORF">HRTV-29_gp32</name>
</gene>
<feature type="domain" description="DUF6884" evidence="1">
    <location>
        <begin position="5"/>
        <end position="128"/>
    </location>
</feature>
<reference evidence="2" key="1">
    <citation type="submission" date="2021-05" db="EMBL/GenBank/DDBJ databases">
        <title>Diversity, taxonomy and evolution of archaeal viruses of the class Caudoviricetes.</title>
        <authorList>
            <person name="Liu Y."/>
            <person name="Demina T.A."/>
            <person name="Roux S."/>
            <person name="Aiewsakun P."/>
            <person name="Kazlauskas D."/>
            <person name="Simmonds P."/>
            <person name="Prangishvili D."/>
            <person name="Oksanen H.M."/>
            <person name="Krupovic M."/>
        </authorList>
    </citation>
    <scope>NUCLEOTIDE SEQUENCE</scope>
    <source>
        <strain evidence="2">HRTV-29/29</strain>
    </source>
</reference>
<evidence type="ECO:0000313" key="3">
    <source>
        <dbReference type="Proteomes" id="UP000827282"/>
    </source>
</evidence>
<proteinExistence type="predicted"/>
<name>A0AAE8XZ30_9CAUD</name>
<accession>A0AAE8XZ30</accession>